<dbReference type="GO" id="GO:0061710">
    <property type="term" value="F:L-threonylcarbamoyladenylate synthase"/>
    <property type="evidence" value="ECO:0007669"/>
    <property type="project" value="UniProtKB-EC"/>
</dbReference>
<evidence type="ECO:0000313" key="17">
    <source>
        <dbReference type="Proteomes" id="UP000514720"/>
    </source>
</evidence>
<protein>
    <recommendedName>
        <fullName evidence="4 13">Threonylcarbamoyl-AMP synthase</fullName>
        <shortName evidence="13">TC-AMP synthase</shortName>
        <ecNumber evidence="3 13">2.7.7.87</ecNumber>
    </recommendedName>
    <alternativeName>
        <fullName evidence="11 13">L-threonylcarbamoyladenylate synthase</fullName>
    </alternativeName>
</protein>
<dbReference type="PIRSF" id="PIRSF004930">
    <property type="entry name" value="Tln_factor_SUA5"/>
    <property type="match status" value="1"/>
</dbReference>
<dbReference type="NCBIfam" id="TIGR00057">
    <property type="entry name" value="L-threonylcarbamoyladenylate synthase"/>
    <property type="match status" value="1"/>
</dbReference>
<feature type="binding site" evidence="14">
    <location>
        <position position="144"/>
    </location>
    <ligand>
        <name>ATP</name>
        <dbReference type="ChEBI" id="CHEBI:30616"/>
    </ligand>
</feature>
<dbReference type="InterPro" id="IPR010923">
    <property type="entry name" value="T(6)A37_SUA5"/>
</dbReference>
<dbReference type="GO" id="GO:0006450">
    <property type="term" value="P:regulation of translational fidelity"/>
    <property type="evidence" value="ECO:0007669"/>
    <property type="project" value="TreeGrafter"/>
</dbReference>
<keyword evidence="6 13" id="KW-0808">Transferase</keyword>
<dbReference type="EC" id="2.7.7.87" evidence="3 13"/>
<dbReference type="GO" id="GO:0005737">
    <property type="term" value="C:cytoplasm"/>
    <property type="evidence" value="ECO:0007669"/>
    <property type="project" value="UniProtKB-SubCell"/>
</dbReference>
<feature type="binding site" evidence="14">
    <location>
        <position position="234"/>
    </location>
    <ligand>
        <name>ATP</name>
        <dbReference type="ChEBI" id="CHEBI:30616"/>
    </ligand>
</feature>
<feature type="binding site" evidence="14">
    <location>
        <position position="59"/>
    </location>
    <ligand>
        <name>ATP</name>
        <dbReference type="ChEBI" id="CHEBI:30616"/>
    </ligand>
</feature>
<dbReference type="GO" id="GO:0003725">
    <property type="term" value="F:double-stranded RNA binding"/>
    <property type="evidence" value="ECO:0007669"/>
    <property type="project" value="UniProtKB-UniRule"/>
</dbReference>
<dbReference type="EMBL" id="CP048914">
    <property type="protein sequence ID" value="QMS85471.1"/>
    <property type="molecule type" value="Genomic_DNA"/>
</dbReference>
<dbReference type="Proteomes" id="UP000514720">
    <property type="component" value="Chromosome"/>
</dbReference>
<evidence type="ECO:0000256" key="7">
    <source>
        <dbReference type="ARBA" id="ARBA00022694"/>
    </source>
</evidence>
<keyword evidence="7 13" id="KW-0819">tRNA processing</keyword>
<keyword evidence="10 13" id="KW-0067">ATP-binding</keyword>
<dbReference type="RefSeq" id="WP_258877267.1">
    <property type="nucleotide sequence ID" value="NZ_CP048914.1"/>
</dbReference>
<dbReference type="FunFam" id="3.90.870.10:FF:000009">
    <property type="entry name" value="Threonylcarbamoyl-AMP synthase, putative"/>
    <property type="match status" value="1"/>
</dbReference>
<evidence type="ECO:0000256" key="9">
    <source>
        <dbReference type="ARBA" id="ARBA00022741"/>
    </source>
</evidence>
<dbReference type="GO" id="GO:0008033">
    <property type="term" value="P:tRNA processing"/>
    <property type="evidence" value="ECO:0007669"/>
    <property type="project" value="UniProtKB-KW"/>
</dbReference>
<keyword evidence="5 13" id="KW-0963">Cytoplasm</keyword>
<dbReference type="Gene3D" id="3.40.50.11030">
    <property type="entry name" value="Threonylcarbamoyl-AMP synthase, C-terminal domain"/>
    <property type="match status" value="1"/>
</dbReference>
<evidence type="ECO:0000256" key="5">
    <source>
        <dbReference type="ARBA" id="ARBA00022490"/>
    </source>
</evidence>
<proteinExistence type="inferred from homology"/>
<dbReference type="InterPro" id="IPR006070">
    <property type="entry name" value="Sua5-like_dom"/>
</dbReference>
<feature type="binding site" evidence="14">
    <location>
        <position position="196"/>
    </location>
    <ligand>
        <name>ATP</name>
        <dbReference type="ChEBI" id="CHEBI:30616"/>
    </ligand>
</feature>
<gene>
    <name evidence="16" type="ORF">G4Z02_06850</name>
</gene>
<dbReference type="GO" id="GO:0005524">
    <property type="term" value="F:ATP binding"/>
    <property type="evidence" value="ECO:0007669"/>
    <property type="project" value="UniProtKB-UniRule"/>
</dbReference>
<dbReference type="Pfam" id="PF01300">
    <property type="entry name" value="Sua5_yciO_yrdC"/>
    <property type="match status" value="1"/>
</dbReference>
<evidence type="ECO:0000313" key="16">
    <source>
        <dbReference type="EMBL" id="QMS85471.1"/>
    </source>
</evidence>
<evidence type="ECO:0000256" key="2">
    <source>
        <dbReference type="ARBA" id="ARBA00007663"/>
    </source>
</evidence>
<dbReference type="SUPFAM" id="SSF55821">
    <property type="entry name" value="YrdC/RibB"/>
    <property type="match status" value="1"/>
</dbReference>
<name>A0A7L7KRM3_9MOLU</name>
<feature type="binding site" evidence="14">
    <location>
        <position position="122"/>
    </location>
    <ligand>
        <name>L-threonine</name>
        <dbReference type="ChEBI" id="CHEBI:57926"/>
    </ligand>
</feature>
<evidence type="ECO:0000256" key="3">
    <source>
        <dbReference type="ARBA" id="ARBA00012584"/>
    </source>
</evidence>
<keyword evidence="9 13" id="KW-0547">Nucleotide-binding</keyword>
<evidence type="ECO:0000256" key="12">
    <source>
        <dbReference type="ARBA" id="ARBA00048366"/>
    </source>
</evidence>
<dbReference type="GO" id="GO:0000049">
    <property type="term" value="F:tRNA binding"/>
    <property type="evidence" value="ECO:0007669"/>
    <property type="project" value="TreeGrafter"/>
</dbReference>
<dbReference type="PANTHER" id="PTHR17490:SF16">
    <property type="entry name" value="THREONYLCARBAMOYL-AMP SYNTHASE"/>
    <property type="match status" value="1"/>
</dbReference>
<comment type="similarity">
    <text evidence="2 13">Belongs to the SUA5 family.</text>
</comment>
<keyword evidence="17" id="KW-1185">Reference proteome</keyword>
<feature type="binding site" evidence="14">
    <location>
        <position position="152"/>
    </location>
    <ligand>
        <name>ATP</name>
        <dbReference type="ChEBI" id="CHEBI:30616"/>
    </ligand>
</feature>
<dbReference type="PANTHER" id="PTHR17490">
    <property type="entry name" value="SUA5"/>
    <property type="match status" value="1"/>
</dbReference>
<evidence type="ECO:0000256" key="1">
    <source>
        <dbReference type="ARBA" id="ARBA00004496"/>
    </source>
</evidence>
<comment type="function">
    <text evidence="13">Required for the formation of a threonylcarbamoyl group on adenosine at position 37 (t(6)A37) in tRNAs that read codons beginning with adenine.</text>
</comment>
<dbReference type="InterPro" id="IPR038385">
    <property type="entry name" value="Sua5/YwlC_C"/>
</dbReference>
<feature type="binding site" evidence="14">
    <location>
        <position position="118"/>
    </location>
    <ligand>
        <name>ATP</name>
        <dbReference type="ChEBI" id="CHEBI:30616"/>
    </ligand>
</feature>
<feature type="binding site" evidence="14">
    <location>
        <position position="63"/>
    </location>
    <ligand>
        <name>ATP</name>
        <dbReference type="ChEBI" id="CHEBI:30616"/>
    </ligand>
</feature>
<dbReference type="InterPro" id="IPR005145">
    <property type="entry name" value="Sua5_C"/>
</dbReference>
<feature type="binding site" evidence="14">
    <location>
        <position position="142"/>
    </location>
    <ligand>
        <name>L-threonine</name>
        <dbReference type="ChEBI" id="CHEBI:57926"/>
    </ligand>
</feature>
<dbReference type="InterPro" id="IPR017945">
    <property type="entry name" value="DHBP_synth_RibB-like_a/b_dom"/>
</dbReference>
<keyword evidence="8 13" id="KW-0548">Nucleotidyltransferase</keyword>
<feature type="domain" description="YrdC-like" evidence="15">
    <location>
        <begin position="13"/>
        <end position="200"/>
    </location>
</feature>
<evidence type="ECO:0000256" key="14">
    <source>
        <dbReference type="PIRSR" id="PIRSR004930-1"/>
    </source>
</evidence>
<dbReference type="Pfam" id="PF03481">
    <property type="entry name" value="Sua5_C"/>
    <property type="match status" value="1"/>
</dbReference>
<dbReference type="AlphaFoldDB" id="A0A7L7KRM3"/>
<dbReference type="Gene3D" id="3.90.870.10">
    <property type="entry name" value="DHBP synthase"/>
    <property type="match status" value="1"/>
</dbReference>
<dbReference type="PROSITE" id="PS51163">
    <property type="entry name" value="YRDC"/>
    <property type="match status" value="1"/>
</dbReference>
<evidence type="ECO:0000256" key="4">
    <source>
        <dbReference type="ARBA" id="ARBA00015492"/>
    </source>
</evidence>
<sequence>MKSRIYTVDDLQRQEVQRDIQTTFQRGGNVVFPTETVYGIGASALNQEGINGIYAIKGRPQDNPLIMHLVDTTSLEEYVDVDQPYINTLMERFWPGPLTMVFTKKEIVPHYFTGGLQTVGVRIPGSDVARKVIAIAGVPVCAPSANISGRPSATLFKHVLEDFQDKVDILIDGGKSEVGLESTVLDVTSDTPVILRPGMITYEMIQEVVPSVQMNQEVLGEQTPKSPGMKYKHYAPKALLTIVEGNKDDVVAYINQQTKQHHLENQRVGVIVTDDVKHRFIAKHQFVIGRLDQDAEIASNLFAALREMDTLDVDYIYSLSFHQGSYSEAIMNRLLKAANNRIIKVN</sequence>
<feature type="binding site" evidence="14">
    <location>
        <position position="36"/>
    </location>
    <ligand>
        <name>L-threonine</name>
        <dbReference type="ChEBI" id="CHEBI:57926"/>
    </ligand>
</feature>
<dbReference type="InterPro" id="IPR050156">
    <property type="entry name" value="TC-AMP_synthase_SUA5"/>
</dbReference>
<feature type="binding site" evidence="14">
    <location>
        <position position="182"/>
    </location>
    <ligand>
        <name>L-threonine</name>
        <dbReference type="ChEBI" id="CHEBI:57926"/>
    </ligand>
</feature>
<evidence type="ECO:0000259" key="15">
    <source>
        <dbReference type="PROSITE" id="PS51163"/>
    </source>
</evidence>
<dbReference type="KEGG" id="xcl:G4Z02_06850"/>
<evidence type="ECO:0000256" key="8">
    <source>
        <dbReference type="ARBA" id="ARBA00022695"/>
    </source>
</evidence>
<reference evidence="16 17" key="1">
    <citation type="submission" date="2020-02" db="EMBL/GenBank/DDBJ databases">
        <authorList>
            <person name="Zheng R.K."/>
            <person name="Sun C.M."/>
        </authorList>
    </citation>
    <scope>NUCLEOTIDE SEQUENCE [LARGE SCALE GENOMIC DNA]</scope>
    <source>
        <strain evidence="17">zrk13</strain>
    </source>
</reference>
<evidence type="ECO:0000256" key="11">
    <source>
        <dbReference type="ARBA" id="ARBA00029774"/>
    </source>
</evidence>
<evidence type="ECO:0000256" key="13">
    <source>
        <dbReference type="PIRNR" id="PIRNR004930"/>
    </source>
</evidence>
<evidence type="ECO:0000256" key="6">
    <source>
        <dbReference type="ARBA" id="ARBA00022679"/>
    </source>
</evidence>
<feature type="binding site" evidence="14">
    <location>
        <position position="68"/>
    </location>
    <ligand>
        <name>L-threonine</name>
        <dbReference type="ChEBI" id="CHEBI:57926"/>
    </ligand>
</feature>
<comment type="catalytic activity">
    <reaction evidence="12 13">
        <text>L-threonine + hydrogencarbonate + ATP = L-threonylcarbamoyladenylate + diphosphate + H2O</text>
        <dbReference type="Rhea" id="RHEA:36407"/>
        <dbReference type="ChEBI" id="CHEBI:15377"/>
        <dbReference type="ChEBI" id="CHEBI:17544"/>
        <dbReference type="ChEBI" id="CHEBI:30616"/>
        <dbReference type="ChEBI" id="CHEBI:33019"/>
        <dbReference type="ChEBI" id="CHEBI:57926"/>
        <dbReference type="ChEBI" id="CHEBI:73682"/>
        <dbReference type="EC" id="2.7.7.87"/>
    </reaction>
</comment>
<organism evidence="16 17">
    <name type="scientific">Candidatus Xianfuyuplasma coldseepsis</name>
    <dbReference type="NCBI Taxonomy" id="2782163"/>
    <lineage>
        <taxon>Bacteria</taxon>
        <taxon>Bacillati</taxon>
        <taxon>Mycoplasmatota</taxon>
        <taxon>Mollicutes</taxon>
        <taxon>Candidatus Izemoplasmatales</taxon>
        <taxon>Candidatus Izemoplasmataceae</taxon>
        <taxon>Candidatus Xianfuyuplasma</taxon>
    </lineage>
</organism>
<comment type="subcellular location">
    <subcellularLocation>
        <location evidence="1 13">Cytoplasm</location>
    </subcellularLocation>
</comment>
<accession>A0A7L7KRM3</accession>
<evidence type="ECO:0000256" key="10">
    <source>
        <dbReference type="ARBA" id="ARBA00022840"/>
    </source>
</evidence>